<dbReference type="Proteomes" id="UP000237003">
    <property type="component" value="Unassembled WGS sequence"/>
</dbReference>
<reference evidence="3 4" key="1">
    <citation type="submission" date="2018-01" db="EMBL/GenBank/DDBJ databases">
        <title>Complete genome sequences of 14 Citrobacter spp. isolated from plant in Canada.</title>
        <authorList>
            <person name="Bhandare S.G."/>
            <person name="Colavecchio A."/>
            <person name="Jeukens J."/>
            <person name="Emond-Rheault J.-G."/>
            <person name="Freschi L."/>
            <person name="Hamel J."/>
            <person name="Kukavica-Ibrulj I."/>
            <person name="Levesque R."/>
            <person name="Goodridge L."/>
        </authorList>
    </citation>
    <scope>NUCLEOTIDE SEQUENCE [LARGE SCALE GENOMIC DNA]</scope>
    <source>
        <strain evidence="3 4">S1285</strain>
    </source>
</reference>
<evidence type="ECO:0000256" key="2">
    <source>
        <dbReference type="ARBA" id="ARBA00023163"/>
    </source>
</evidence>
<dbReference type="Gene3D" id="1.10.10.2690">
    <property type="match status" value="1"/>
</dbReference>
<dbReference type="InterPro" id="IPR004356">
    <property type="entry name" value="Adhesin_operon_reg_prot"/>
</dbReference>
<dbReference type="OrthoDB" id="6587836at2"/>
<sequence length="115" mass="13196">MTGEWLPIAHDTTGKEISGALIPGQVDIRYFRLLVNVCVLHSPCIQRALEDVLVYGKTRKEACLDNGVSQSYFSVKYRHMQCVSQTVMRICNLINHNQQEMINHNQQEMVDSKFL</sequence>
<dbReference type="RefSeq" id="WP_103776082.1">
    <property type="nucleotide sequence ID" value="NZ_PQLX01000003.1"/>
</dbReference>
<evidence type="ECO:0000256" key="1">
    <source>
        <dbReference type="ARBA" id="ARBA00023015"/>
    </source>
</evidence>
<gene>
    <name evidence="3" type="ORF">C3430_10390</name>
</gene>
<keyword evidence="1" id="KW-0805">Transcription regulation</keyword>
<protein>
    <submittedName>
        <fullName evidence="3">Uncharacterized protein</fullName>
    </submittedName>
</protein>
<dbReference type="InterPro" id="IPR053721">
    <property type="entry name" value="Fimbrial_Adhesin_Reg"/>
</dbReference>
<accession>A0A2S4RY78</accession>
<name>A0A2S4RY78_CITAM</name>
<dbReference type="GO" id="GO:0006355">
    <property type="term" value="P:regulation of DNA-templated transcription"/>
    <property type="evidence" value="ECO:0007669"/>
    <property type="project" value="InterPro"/>
</dbReference>
<dbReference type="AlphaFoldDB" id="A0A2S4RY78"/>
<dbReference type="Pfam" id="PF03333">
    <property type="entry name" value="PapB"/>
    <property type="match status" value="1"/>
</dbReference>
<comment type="caution">
    <text evidence="3">The sequence shown here is derived from an EMBL/GenBank/DDBJ whole genome shotgun (WGS) entry which is preliminary data.</text>
</comment>
<dbReference type="EMBL" id="PQLX01000003">
    <property type="protein sequence ID" value="POU65705.1"/>
    <property type="molecule type" value="Genomic_DNA"/>
</dbReference>
<organism evidence="3 4">
    <name type="scientific">Citrobacter amalonaticus</name>
    <dbReference type="NCBI Taxonomy" id="35703"/>
    <lineage>
        <taxon>Bacteria</taxon>
        <taxon>Pseudomonadati</taxon>
        <taxon>Pseudomonadota</taxon>
        <taxon>Gammaproteobacteria</taxon>
        <taxon>Enterobacterales</taxon>
        <taxon>Enterobacteriaceae</taxon>
        <taxon>Citrobacter</taxon>
    </lineage>
</organism>
<proteinExistence type="predicted"/>
<evidence type="ECO:0000313" key="3">
    <source>
        <dbReference type="EMBL" id="POU65705.1"/>
    </source>
</evidence>
<evidence type="ECO:0000313" key="4">
    <source>
        <dbReference type="Proteomes" id="UP000237003"/>
    </source>
</evidence>
<keyword evidence="2" id="KW-0804">Transcription</keyword>